<comment type="similarity">
    <text evidence="1">Belongs to the alkB family.</text>
</comment>
<evidence type="ECO:0000313" key="4">
    <source>
        <dbReference type="EMBL" id="GHP12506.1"/>
    </source>
</evidence>
<name>A0A830HYG5_9CHLO</name>
<protein>
    <recommendedName>
        <fullName evidence="3">Fe2OG dioxygenase domain-containing protein</fullName>
    </recommendedName>
</protein>
<feature type="domain" description="Fe2OG dioxygenase" evidence="3">
    <location>
        <begin position="42"/>
        <end position="139"/>
    </location>
</feature>
<dbReference type="GO" id="GO:0032451">
    <property type="term" value="F:demethylase activity"/>
    <property type="evidence" value="ECO:0007669"/>
    <property type="project" value="InterPro"/>
</dbReference>
<dbReference type="GO" id="GO:0003729">
    <property type="term" value="F:mRNA binding"/>
    <property type="evidence" value="ECO:0007669"/>
    <property type="project" value="InterPro"/>
</dbReference>
<dbReference type="EMBL" id="BNJQ01000042">
    <property type="protein sequence ID" value="GHP12506.1"/>
    <property type="molecule type" value="Genomic_DNA"/>
</dbReference>
<comment type="similarity">
    <text evidence="2">Belongs to the iron/ascorbate-dependent oxidoreductase family.</text>
</comment>
<keyword evidence="5" id="KW-1185">Reference proteome</keyword>
<dbReference type="PANTHER" id="PTHR31447">
    <property type="entry name" value="HYDROXYPROLINE-RICH GLYCOPROTEIN FAMILY PROTEIN-RELATED"/>
    <property type="match status" value="1"/>
</dbReference>
<dbReference type="GO" id="GO:0046872">
    <property type="term" value="F:metal ion binding"/>
    <property type="evidence" value="ECO:0007669"/>
    <property type="project" value="UniProtKB-KW"/>
</dbReference>
<dbReference type="SUPFAM" id="SSF51197">
    <property type="entry name" value="Clavaminate synthase-like"/>
    <property type="match status" value="1"/>
</dbReference>
<dbReference type="PROSITE" id="PS51471">
    <property type="entry name" value="FE2OG_OXY"/>
    <property type="match status" value="1"/>
</dbReference>
<sequence length="211" mass="23549">MMHFGAYVHNNRLQDAQPMPFTSEIHMACAALVKAGAMPYDTWADACTVGMYEEGSWLPPHEDSRAFERPIVILSLLSDEQEMTFGQVDNLGEYREKARIRMPARSATIIDAPAAYAPWLHALAPAPTGRISLTFRRVSPEARRALQVERMETERAGAMQSLKCAAQLQERAASGRGLSQNEIKKLRKKARAKQAKVQTKLNHANNLAMET</sequence>
<evidence type="ECO:0000313" key="5">
    <source>
        <dbReference type="Proteomes" id="UP000660262"/>
    </source>
</evidence>
<comment type="caution">
    <text evidence="4">The sequence shown here is derived from an EMBL/GenBank/DDBJ whole genome shotgun (WGS) entry which is preliminary data.</text>
</comment>
<dbReference type="InterPro" id="IPR044842">
    <property type="entry name" value="ALKBH9B/ALKBH10B-like"/>
</dbReference>
<keyword evidence="2" id="KW-0479">Metal-binding</keyword>
<dbReference type="Proteomes" id="UP000660262">
    <property type="component" value="Unassembled WGS sequence"/>
</dbReference>
<dbReference type="OrthoDB" id="271595at2759"/>
<dbReference type="AlphaFoldDB" id="A0A830HYG5"/>
<accession>A0A830HYG5</accession>
<keyword evidence="2" id="KW-0408">Iron</keyword>
<gene>
    <name evidence="4" type="ORF">PPROV_001123400</name>
</gene>
<proteinExistence type="inferred from homology"/>
<dbReference type="Gene3D" id="2.60.120.590">
    <property type="entry name" value="Alpha-ketoglutarate-dependent dioxygenase AlkB-like"/>
    <property type="match status" value="1"/>
</dbReference>
<evidence type="ECO:0000256" key="2">
    <source>
        <dbReference type="RuleBase" id="RU003682"/>
    </source>
</evidence>
<evidence type="ECO:0000256" key="1">
    <source>
        <dbReference type="ARBA" id="ARBA00007879"/>
    </source>
</evidence>
<dbReference type="PANTHER" id="PTHR31447:SF0">
    <property type="entry name" value="HYDROXYPROLINE-RICH GLYCOPROTEIN FAMILY PROTEIN"/>
    <property type="match status" value="1"/>
</dbReference>
<dbReference type="InterPro" id="IPR005123">
    <property type="entry name" value="Oxoglu/Fe-dep_dioxygenase_dom"/>
</dbReference>
<dbReference type="GO" id="GO:0016491">
    <property type="term" value="F:oxidoreductase activity"/>
    <property type="evidence" value="ECO:0007669"/>
    <property type="project" value="UniProtKB-KW"/>
</dbReference>
<dbReference type="GO" id="GO:0006402">
    <property type="term" value="P:mRNA catabolic process"/>
    <property type="evidence" value="ECO:0007669"/>
    <property type="project" value="InterPro"/>
</dbReference>
<organism evidence="4 5">
    <name type="scientific">Pycnococcus provasolii</name>
    <dbReference type="NCBI Taxonomy" id="41880"/>
    <lineage>
        <taxon>Eukaryota</taxon>
        <taxon>Viridiplantae</taxon>
        <taxon>Chlorophyta</taxon>
        <taxon>Pseudoscourfieldiophyceae</taxon>
        <taxon>Pseudoscourfieldiales</taxon>
        <taxon>Pycnococcaceae</taxon>
        <taxon>Pycnococcus</taxon>
    </lineage>
</organism>
<keyword evidence="2" id="KW-0560">Oxidoreductase</keyword>
<reference evidence="4" key="1">
    <citation type="submission" date="2020-10" db="EMBL/GenBank/DDBJ databases">
        <title>Unveiling of a novel bifunctional photoreceptor, Dualchrome1, isolated from a cosmopolitan green alga.</title>
        <authorList>
            <person name="Suzuki S."/>
            <person name="Kawachi M."/>
        </authorList>
    </citation>
    <scope>NUCLEOTIDE SEQUENCE</scope>
    <source>
        <strain evidence="4">NIES 2893</strain>
    </source>
</reference>
<evidence type="ECO:0000259" key="3">
    <source>
        <dbReference type="PROSITE" id="PS51471"/>
    </source>
</evidence>
<dbReference type="InterPro" id="IPR037151">
    <property type="entry name" value="AlkB-like_sf"/>
</dbReference>